<reference evidence="2" key="1">
    <citation type="journal article" date="2022" name="IScience">
        <title>Evolution of zygomycete secretomes and the origins of terrestrial fungal ecologies.</title>
        <authorList>
            <person name="Chang Y."/>
            <person name="Wang Y."/>
            <person name="Mondo S."/>
            <person name="Ahrendt S."/>
            <person name="Andreopoulos W."/>
            <person name="Barry K."/>
            <person name="Beard J."/>
            <person name="Benny G.L."/>
            <person name="Blankenship S."/>
            <person name="Bonito G."/>
            <person name="Cuomo C."/>
            <person name="Desiro A."/>
            <person name="Gervers K.A."/>
            <person name="Hundley H."/>
            <person name="Kuo A."/>
            <person name="LaButti K."/>
            <person name="Lang B.F."/>
            <person name="Lipzen A."/>
            <person name="O'Donnell K."/>
            <person name="Pangilinan J."/>
            <person name="Reynolds N."/>
            <person name="Sandor L."/>
            <person name="Smith M.E."/>
            <person name="Tsang A."/>
            <person name="Grigoriev I.V."/>
            <person name="Stajich J.E."/>
            <person name="Spatafora J.W."/>
        </authorList>
    </citation>
    <scope>NUCLEOTIDE SEQUENCE</scope>
    <source>
        <strain evidence="2">RSA 2281</strain>
    </source>
</reference>
<sequence>MIIFDLRIFCTVIWMNDYYYLKMIYIISCGSHWAALFFFGCLDKRIEERGEKVFLQSHRYAYTSLFYFIGSFHKSTIVLIIIDGLQELTLRRAHIYWPNVTNVIYTAPDASISCYNELTILHIHYCINLAGL</sequence>
<accession>A0AAD5K8V0</accession>
<protein>
    <submittedName>
        <fullName evidence="2">Uncharacterized protein</fullName>
    </submittedName>
</protein>
<evidence type="ECO:0000256" key="1">
    <source>
        <dbReference type="SAM" id="Phobius"/>
    </source>
</evidence>
<evidence type="ECO:0000313" key="3">
    <source>
        <dbReference type="Proteomes" id="UP001209540"/>
    </source>
</evidence>
<evidence type="ECO:0000313" key="2">
    <source>
        <dbReference type="EMBL" id="KAI9274742.1"/>
    </source>
</evidence>
<keyword evidence="1" id="KW-0812">Transmembrane</keyword>
<reference evidence="2" key="2">
    <citation type="submission" date="2023-02" db="EMBL/GenBank/DDBJ databases">
        <authorList>
            <consortium name="DOE Joint Genome Institute"/>
            <person name="Mondo S.J."/>
            <person name="Chang Y."/>
            <person name="Wang Y."/>
            <person name="Ahrendt S."/>
            <person name="Andreopoulos W."/>
            <person name="Barry K."/>
            <person name="Beard J."/>
            <person name="Benny G.L."/>
            <person name="Blankenship S."/>
            <person name="Bonito G."/>
            <person name="Cuomo C."/>
            <person name="Desiro A."/>
            <person name="Gervers K.A."/>
            <person name="Hundley H."/>
            <person name="Kuo A."/>
            <person name="LaButti K."/>
            <person name="Lang B.F."/>
            <person name="Lipzen A."/>
            <person name="O'Donnell K."/>
            <person name="Pangilinan J."/>
            <person name="Reynolds N."/>
            <person name="Sandor L."/>
            <person name="Smith M.W."/>
            <person name="Tsang A."/>
            <person name="Grigoriev I.V."/>
            <person name="Stajich J.E."/>
            <person name="Spatafora J.W."/>
        </authorList>
    </citation>
    <scope>NUCLEOTIDE SEQUENCE</scope>
    <source>
        <strain evidence="2">RSA 2281</strain>
    </source>
</reference>
<keyword evidence="1" id="KW-0472">Membrane</keyword>
<dbReference type="Proteomes" id="UP001209540">
    <property type="component" value="Unassembled WGS sequence"/>
</dbReference>
<feature type="transmembrane region" description="Helical" evidence="1">
    <location>
        <begin position="20"/>
        <end position="39"/>
    </location>
</feature>
<name>A0AAD5K8V0_9FUNG</name>
<proteinExistence type="predicted"/>
<organism evidence="2 3">
    <name type="scientific">Phascolomyces articulosus</name>
    <dbReference type="NCBI Taxonomy" id="60185"/>
    <lineage>
        <taxon>Eukaryota</taxon>
        <taxon>Fungi</taxon>
        <taxon>Fungi incertae sedis</taxon>
        <taxon>Mucoromycota</taxon>
        <taxon>Mucoromycotina</taxon>
        <taxon>Mucoromycetes</taxon>
        <taxon>Mucorales</taxon>
        <taxon>Lichtheimiaceae</taxon>
        <taxon>Phascolomyces</taxon>
    </lineage>
</organism>
<feature type="transmembrane region" description="Helical" evidence="1">
    <location>
        <begin position="60"/>
        <end position="82"/>
    </location>
</feature>
<comment type="caution">
    <text evidence="2">The sequence shown here is derived from an EMBL/GenBank/DDBJ whole genome shotgun (WGS) entry which is preliminary data.</text>
</comment>
<keyword evidence="3" id="KW-1185">Reference proteome</keyword>
<keyword evidence="1" id="KW-1133">Transmembrane helix</keyword>
<dbReference type="EMBL" id="JAIXMP010000004">
    <property type="protein sequence ID" value="KAI9274742.1"/>
    <property type="molecule type" value="Genomic_DNA"/>
</dbReference>
<gene>
    <name evidence="2" type="ORF">BDA99DRAFT_498442</name>
</gene>
<dbReference type="AlphaFoldDB" id="A0AAD5K8V0"/>